<dbReference type="InterPro" id="IPR001314">
    <property type="entry name" value="Peptidase_S1A"/>
</dbReference>
<evidence type="ECO:0000256" key="1">
    <source>
        <dbReference type="ARBA" id="ARBA00023157"/>
    </source>
</evidence>
<comment type="caution">
    <text evidence="4">The sequence shown here is derived from an EMBL/GenBank/DDBJ whole genome shotgun (WGS) entry which is preliminary data.</text>
</comment>
<name>A0ABR1DMJ6_NECAM</name>
<evidence type="ECO:0000256" key="2">
    <source>
        <dbReference type="ARBA" id="ARBA00024195"/>
    </source>
</evidence>
<dbReference type="SMART" id="SM00020">
    <property type="entry name" value="Tryp_SPc"/>
    <property type="match status" value="1"/>
</dbReference>
<feature type="domain" description="Peptidase S1" evidence="3">
    <location>
        <begin position="43"/>
        <end position="211"/>
    </location>
</feature>
<reference evidence="4 5" key="1">
    <citation type="submission" date="2023-08" db="EMBL/GenBank/DDBJ databases">
        <title>A Necator americanus chromosomal reference genome.</title>
        <authorList>
            <person name="Ilik V."/>
            <person name="Petrzelkova K.J."/>
            <person name="Pardy F."/>
            <person name="Fuh T."/>
            <person name="Niatou-Singa F.S."/>
            <person name="Gouil Q."/>
            <person name="Baker L."/>
            <person name="Ritchie M.E."/>
            <person name="Jex A.R."/>
            <person name="Gazzola D."/>
            <person name="Li H."/>
            <person name="Toshio Fujiwara R."/>
            <person name="Zhan B."/>
            <person name="Aroian R.V."/>
            <person name="Pafco B."/>
            <person name="Schwarz E.M."/>
        </authorList>
    </citation>
    <scope>NUCLEOTIDE SEQUENCE [LARGE SCALE GENOMIC DNA]</scope>
    <source>
        <strain evidence="4 5">Aroian</strain>
        <tissue evidence="4">Whole animal</tissue>
    </source>
</reference>
<keyword evidence="5" id="KW-1185">Reference proteome</keyword>
<evidence type="ECO:0000259" key="3">
    <source>
        <dbReference type="PROSITE" id="PS50240"/>
    </source>
</evidence>
<gene>
    <name evidence="4" type="primary">Necator_chrIV.g16321</name>
    <name evidence="4" type="ORF">RB195_003025</name>
</gene>
<dbReference type="Proteomes" id="UP001303046">
    <property type="component" value="Unassembled WGS sequence"/>
</dbReference>
<dbReference type="InterPro" id="IPR051487">
    <property type="entry name" value="Ser/Thr_Proteases_Immune/Dev"/>
</dbReference>
<comment type="similarity">
    <text evidence="2">Belongs to the peptidase S1 family. CLIP subfamily.</text>
</comment>
<dbReference type="InterPro" id="IPR001254">
    <property type="entry name" value="Trypsin_dom"/>
</dbReference>
<dbReference type="EMBL" id="JAVFWL010000004">
    <property type="protein sequence ID" value="KAK6751388.1"/>
    <property type="molecule type" value="Genomic_DNA"/>
</dbReference>
<protein>
    <recommendedName>
        <fullName evidence="3">Peptidase S1 domain-containing protein</fullName>
    </recommendedName>
</protein>
<dbReference type="PROSITE" id="PS50240">
    <property type="entry name" value="TRYPSIN_DOM"/>
    <property type="match status" value="1"/>
</dbReference>
<proteinExistence type="inferred from homology"/>
<dbReference type="InterPro" id="IPR018114">
    <property type="entry name" value="TRYPSIN_HIS"/>
</dbReference>
<evidence type="ECO:0000313" key="4">
    <source>
        <dbReference type="EMBL" id="KAK6751388.1"/>
    </source>
</evidence>
<keyword evidence="1" id="KW-1015">Disulfide bond</keyword>
<dbReference type="Gene3D" id="2.40.10.10">
    <property type="entry name" value="Trypsin-like serine proteases"/>
    <property type="match status" value="1"/>
</dbReference>
<dbReference type="PRINTS" id="PR00722">
    <property type="entry name" value="CHYMOTRYPSIN"/>
</dbReference>
<dbReference type="PANTHER" id="PTHR24256">
    <property type="entry name" value="TRYPTASE-RELATED"/>
    <property type="match status" value="1"/>
</dbReference>
<dbReference type="InterPro" id="IPR009003">
    <property type="entry name" value="Peptidase_S1_PA"/>
</dbReference>
<dbReference type="InterPro" id="IPR043504">
    <property type="entry name" value="Peptidase_S1_PA_chymotrypsin"/>
</dbReference>
<dbReference type="SUPFAM" id="SSF50494">
    <property type="entry name" value="Trypsin-like serine proteases"/>
    <property type="match status" value="1"/>
</dbReference>
<sequence>MSIKVFHLLGIFLTINCKKITPRENFLLNQCCGGRRPTCPFKVLNGKSVKENEFPFIATLRYSKGEMEEMCGGSLISPLHVLTAAHCILRINDSITESCKKDRNGGIFKFGFNDKPKDWSVYIGSGCSVPEECEKRRQVREILLRGDYNPCGSSNNDIAIIELKSRIPGWRWKSICLPSKDQRLRKVLHSAGTGSDHELQVCIPCQTFLAWRSRKFCGEPEVDKHTEY</sequence>
<organism evidence="4 5">
    <name type="scientific">Necator americanus</name>
    <name type="common">Human hookworm</name>
    <dbReference type="NCBI Taxonomy" id="51031"/>
    <lineage>
        <taxon>Eukaryota</taxon>
        <taxon>Metazoa</taxon>
        <taxon>Ecdysozoa</taxon>
        <taxon>Nematoda</taxon>
        <taxon>Chromadorea</taxon>
        <taxon>Rhabditida</taxon>
        <taxon>Rhabditina</taxon>
        <taxon>Rhabditomorpha</taxon>
        <taxon>Strongyloidea</taxon>
        <taxon>Ancylostomatidae</taxon>
        <taxon>Bunostominae</taxon>
        <taxon>Necator</taxon>
    </lineage>
</organism>
<evidence type="ECO:0000313" key="5">
    <source>
        <dbReference type="Proteomes" id="UP001303046"/>
    </source>
</evidence>
<dbReference type="Pfam" id="PF00089">
    <property type="entry name" value="Trypsin"/>
    <property type="match status" value="1"/>
</dbReference>
<accession>A0ABR1DMJ6</accession>
<dbReference type="PROSITE" id="PS00134">
    <property type="entry name" value="TRYPSIN_HIS"/>
    <property type="match status" value="1"/>
</dbReference>